<evidence type="ECO:0000313" key="12">
    <source>
        <dbReference type="Proteomes" id="UP000182690"/>
    </source>
</evidence>
<proteinExistence type="inferred from homology"/>
<dbReference type="eggNOG" id="COG0239">
    <property type="taxonomic scope" value="Bacteria"/>
</dbReference>
<keyword evidence="4 10" id="KW-1133">Transmembrane helix</keyword>
<keyword evidence="10" id="KW-0479">Metal-binding</keyword>
<keyword evidence="2 10" id="KW-1003">Cell membrane</keyword>
<evidence type="ECO:0000313" key="11">
    <source>
        <dbReference type="EMBL" id="SDQ29753.1"/>
    </source>
</evidence>
<comment type="subcellular location">
    <subcellularLocation>
        <location evidence="1 10">Cell membrane</location>
        <topology evidence="1 10">Multi-pass membrane protein</topology>
    </subcellularLocation>
</comment>
<dbReference type="STRING" id="1079994.SAMN04488565_1981"/>
<evidence type="ECO:0000256" key="2">
    <source>
        <dbReference type="ARBA" id="ARBA00022475"/>
    </source>
</evidence>
<evidence type="ECO:0000256" key="6">
    <source>
        <dbReference type="ARBA" id="ARBA00023303"/>
    </source>
</evidence>
<evidence type="ECO:0000256" key="4">
    <source>
        <dbReference type="ARBA" id="ARBA00022989"/>
    </source>
</evidence>
<dbReference type="GO" id="GO:0046872">
    <property type="term" value="F:metal ion binding"/>
    <property type="evidence" value="ECO:0007669"/>
    <property type="project" value="UniProtKB-KW"/>
</dbReference>
<sequence length="165" mass="16639">MVAERRRNGECIPRTLIRVTSRASLIELGLVVLGGAVGSLGRAAVSAALAAPTDGHGLPCATLLVNVTGAFALGLLVEVIAHRSDPARRRIRLLLGTGLLGGFTTYSLLAGELAESLLAGRYALAAVYAAATLLGGALAGWLGLLAGRGIAQAGARDAQGAGPHR</sequence>
<keyword evidence="3 10" id="KW-0812">Transmembrane</keyword>
<comment type="similarity">
    <text evidence="7 10">Belongs to the fluoride channel Fluc/FEX (TC 1.A.43) family.</text>
</comment>
<evidence type="ECO:0000256" key="8">
    <source>
        <dbReference type="ARBA" id="ARBA00035585"/>
    </source>
</evidence>
<accession>A0A1H0ZQT4</accession>
<feature type="binding site" evidence="10">
    <location>
        <position position="101"/>
    </location>
    <ligand>
        <name>Na(+)</name>
        <dbReference type="ChEBI" id="CHEBI:29101"/>
        <note>structural</note>
    </ligand>
</feature>
<dbReference type="OrthoDB" id="5148600at2"/>
<comment type="function">
    <text evidence="9 10">Fluoride-specific ion channel. Important for reducing fluoride concentration in the cell, thus reducing its toxicity.</text>
</comment>
<name>A0A1H0ZQT4_9MICO</name>
<evidence type="ECO:0000256" key="3">
    <source>
        <dbReference type="ARBA" id="ARBA00022692"/>
    </source>
</evidence>
<keyword evidence="6 10" id="KW-0407">Ion channel</keyword>
<keyword evidence="10" id="KW-0406">Ion transport</keyword>
<dbReference type="Proteomes" id="UP000182690">
    <property type="component" value="Unassembled WGS sequence"/>
</dbReference>
<evidence type="ECO:0000256" key="7">
    <source>
        <dbReference type="ARBA" id="ARBA00035120"/>
    </source>
</evidence>
<feature type="transmembrane region" description="Helical" evidence="10">
    <location>
        <begin position="122"/>
        <end position="146"/>
    </location>
</feature>
<feature type="binding site" evidence="10">
    <location>
        <position position="104"/>
    </location>
    <ligand>
        <name>Na(+)</name>
        <dbReference type="ChEBI" id="CHEBI:29101"/>
        <note>structural</note>
    </ligand>
</feature>
<keyword evidence="10" id="KW-0813">Transport</keyword>
<reference evidence="11 12" key="1">
    <citation type="submission" date="2016-10" db="EMBL/GenBank/DDBJ databases">
        <authorList>
            <person name="de Groot N.N."/>
        </authorList>
    </citation>
    <scope>NUCLEOTIDE SEQUENCE [LARGE SCALE GENOMIC DNA]</scope>
    <source>
        <strain evidence="11 12">DSM 22788</strain>
    </source>
</reference>
<protein>
    <recommendedName>
        <fullName evidence="10">Fluoride-specific ion channel FluC</fullName>
    </recommendedName>
</protein>
<dbReference type="AlphaFoldDB" id="A0A1H0ZQT4"/>
<evidence type="ECO:0000256" key="5">
    <source>
        <dbReference type="ARBA" id="ARBA00023136"/>
    </source>
</evidence>
<dbReference type="Pfam" id="PF02537">
    <property type="entry name" value="CRCB"/>
    <property type="match status" value="1"/>
</dbReference>
<dbReference type="GO" id="GO:0140114">
    <property type="term" value="P:cellular detoxification of fluoride"/>
    <property type="evidence" value="ECO:0007669"/>
    <property type="project" value="UniProtKB-UniRule"/>
</dbReference>
<feature type="transmembrane region" description="Helical" evidence="10">
    <location>
        <begin position="28"/>
        <end position="51"/>
    </location>
</feature>
<keyword evidence="10" id="KW-0915">Sodium</keyword>
<evidence type="ECO:0000256" key="9">
    <source>
        <dbReference type="ARBA" id="ARBA00049940"/>
    </source>
</evidence>
<comment type="catalytic activity">
    <reaction evidence="8">
        <text>fluoride(in) = fluoride(out)</text>
        <dbReference type="Rhea" id="RHEA:76159"/>
        <dbReference type="ChEBI" id="CHEBI:17051"/>
    </reaction>
    <physiologicalReaction direction="left-to-right" evidence="8">
        <dbReference type="Rhea" id="RHEA:76160"/>
    </physiologicalReaction>
</comment>
<comment type="activity regulation">
    <text evidence="10">Na(+) is not transported, but it plays an essential structural role and its presence is essential for fluoride channel function.</text>
</comment>
<feature type="transmembrane region" description="Helical" evidence="10">
    <location>
        <begin position="63"/>
        <end position="81"/>
    </location>
</feature>
<feature type="transmembrane region" description="Helical" evidence="10">
    <location>
        <begin position="93"/>
        <end position="110"/>
    </location>
</feature>
<dbReference type="PANTHER" id="PTHR28259:SF1">
    <property type="entry name" value="FLUORIDE EXPORT PROTEIN 1-RELATED"/>
    <property type="match status" value="1"/>
</dbReference>
<dbReference type="HAMAP" id="MF_00454">
    <property type="entry name" value="FluC"/>
    <property type="match status" value="1"/>
</dbReference>
<dbReference type="InterPro" id="IPR003691">
    <property type="entry name" value="FluC"/>
</dbReference>
<dbReference type="GO" id="GO:0062054">
    <property type="term" value="F:fluoride channel activity"/>
    <property type="evidence" value="ECO:0007669"/>
    <property type="project" value="UniProtKB-UniRule"/>
</dbReference>
<keyword evidence="5 10" id="KW-0472">Membrane</keyword>
<gene>
    <name evidence="10" type="primary">fluC</name>
    <name evidence="10" type="synonym">crcB</name>
    <name evidence="11" type="ORF">SAMN04488565_1981</name>
</gene>
<evidence type="ECO:0000256" key="1">
    <source>
        <dbReference type="ARBA" id="ARBA00004651"/>
    </source>
</evidence>
<organism evidence="11 12">
    <name type="scientific">Leucobacter chromiiresistens</name>
    <dbReference type="NCBI Taxonomy" id="1079994"/>
    <lineage>
        <taxon>Bacteria</taxon>
        <taxon>Bacillati</taxon>
        <taxon>Actinomycetota</taxon>
        <taxon>Actinomycetes</taxon>
        <taxon>Micrococcales</taxon>
        <taxon>Microbacteriaceae</taxon>
        <taxon>Leucobacter</taxon>
    </lineage>
</organism>
<dbReference type="PANTHER" id="PTHR28259">
    <property type="entry name" value="FLUORIDE EXPORT PROTEIN 1-RELATED"/>
    <property type="match status" value="1"/>
</dbReference>
<dbReference type="EMBL" id="FNKB01000001">
    <property type="protein sequence ID" value="SDQ29753.1"/>
    <property type="molecule type" value="Genomic_DNA"/>
</dbReference>
<dbReference type="GO" id="GO:0005886">
    <property type="term" value="C:plasma membrane"/>
    <property type="evidence" value="ECO:0007669"/>
    <property type="project" value="UniProtKB-SubCell"/>
</dbReference>
<evidence type="ECO:0000256" key="10">
    <source>
        <dbReference type="HAMAP-Rule" id="MF_00454"/>
    </source>
</evidence>